<organism evidence="9 10">
    <name type="scientific">Mugilogobius chulae</name>
    <name type="common">yellowstripe goby</name>
    <dbReference type="NCBI Taxonomy" id="88201"/>
    <lineage>
        <taxon>Eukaryota</taxon>
        <taxon>Metazoa</taxon>
        <taxon>Chordata</taxon>
        <taxon>Craniata</taxon>
        <taxon>Vertebrata</taxon>
        <taxon>Euteleostomi</taxon>
        <taxon>Actinopterygii</taxon>
        <taxon>Neopterygii</taxon>
        <taxon>Teleostei</taxon>
        <taxon>Neoteleostei</taxon>
        <taxon>Acanthomorphata</taxon>
        <taxon>Gobiaria</taxon>
        <taxon>Gobiiformes</taxon>
        <taxon>Gobioidei</taxon>
        <taxon>Gobiidae</taxon>
        <taxon>Gobionellinae</taxon>
        <taxon>Mugilogobius</taxon>
    </lineage>
</organism>
<dbReference type="InterPro" id="IPR052921">
    <property type="entry name" value="GPCR1_Superfamily_Member"/>
</dbReference>
<accession>A0AAW0PP95</accession>
<dbReference type="PROSITE" id="PS50262">
    <property type="entry name" value="G_PROTEIN_RECEP_F1_2"/>
    <property type="match status" value="1"/>
</dbReference>
<feature type="transmembrane region" description="Helical" evidence="7">
    <location>
        <begin position="501"/>
        <end position="518"/>
    </location>
</feature>
<evidence type="ECO:0000256" key="2">
    <source>
        <dbReference type="ARBA" id="ARBA00022692"/>
    </source>
</evidence>
<dbReference type="GO" id="GO:0004984">
    <property type="term" value="F:olfactory receptor activity"/>
    <property type="evidence" value="ECO:0007669"/>
    <property type="project" value="InterPro"/>
</dbReference>
<dbReference type="SUPFAM" id="SSF81321">
    <property type="entry name" value="Family A G protein-coupled receptor-like"/>
    <property type="match status" value="1"/>
</dbReference>
<feature type="transmembrane region" description="Helical" evidence="7">
    <location>
        <begin position="530"/>
        <end position="550"/>
    </location>
</feature>
<comment type="subcellular location">
    <subcellularLocation>
        <location evidence="1">Membrane</location>
        <topology evidence="1">Multi-pass membrane protein</topology>
    </subcellularLocation>
</comment>
<evidence type="ECO:0000313" key="10">
    <source>
        <dbReference type="Proteomes" id="UP001460270"/>
    </source>
</evidence>
<dbReference type="GO" id="GO:0007186">
    <property type="term" value="P:G protein-coupled receptor signaling pathway"/>
    <property type="evidence" value="ECO:0007669"/>
    <property type="project" value="InterPro"/>
</dbReference>
<evidence type="ECO:0000256" key="5">
    <source>
        <dbReference type="ARBA" id="ARBA00023224"/>
    </source>
</evidence>
<keyword evidence="3 7" id="KW-1133">Transmembrane helix</keyword>
<reference evidence="10" key="1">
    <citation type="submission" date="2024-04" db="EMBL/GenBank/DDBJ databases">
        <title>Salinicola lusitanus LLJ914,a marine bacterium isolated from the Okinawa Trough.</title>
        <authorList>
            <person name="Li J."/>
        </authorList>
    </citation>
    <scope>NUCLEOTIDE SEQUENCE [LARGE SCALE GENOMIC DNA]</scope>
</reference>
<dbReference type="GO" id="GO:0005549">
    <property type="term" value="F:odorant binding"/>
    <property type="evidence" value="ECO:0007669"/>
    <property type="project" value="TreeGrafter"/>
</dbReference>
<gene>
    <name evidence="9" type="ORF">WMY93_007487</name>
</gene>
<proteinExistence type="predicted"/>
<dbReference type="Gene3D" id="1.20.1070.10">
    <property type="entry name" value="Rhodopsin 7-helix transmembrane proteins"/>
    <property type="match status" value="1"/>
</dbReference>
<keyword evidence="10" id="KW-1185">Reference proteome</keyword>
<evidence type="ECO:0000256" key="6">
    <source>
        <dbReference type="SAM" id="MobiDB-lite"/>
    </source>
</evidence>
<keyword evidence="4 7" id="KW-0472">Membrane</keyword>
<feature type="domain" description="G-protein coupled receptors family 1 profile" evidence="8">
    <location>
        <begin position="368"/>
        <end position="547"/>
    </location>
</feature>
<dbReference type="Proteomes" id="UP001460270">
    <property type="component" value="Unassembled WGS sequence"/>
</dbReference>
<keyword evidence="5" id="KW-0807">Transducer</keyword>
<dbReference type="PANTHER" id="PTHR26451">
    <property type="entry name" value="G_PROTEIN_RECEP_F1_2 DOMAIN-CONTAINING PROTEIN"/>
    <property type="match status" value="1"/>
</dbReference>
<dbReference type="AlphaFoldDB" id="A0AAW0PP95"/>
<evidence type="ECO:0000313" key="9">
    <source>
        <dbReference type="EMBL" id="KAK7925177.1"/>
    </source>
</evidence>
<evidence type="ECO:0000259" key="8">
    <source>
        <dbReference type="PROSITE" id="PS50262"/>
    </source>
</evidence>
<dbReference type="InterPro" id="IPR017452">
    <property type="entry name" value="GPCR_Rhodpsn_7TM"/>
</dbReference>
<protein>
    <recommendedName>
        <fullName evidence="8">G-protein coupled receptors family 1 profile domain-containing protein</fullName>
    </recommendedName>
</protein>
<evidence type="ECO:0000256" key="1">
    <source>
        <dbReference type="ARBA" id="ARBA00004141"/>
    </source>
</evidence>
<evidence type="ECO:0000256" key="4">
    <source>
        <dbReference type="ARBA" id="ARBA00023136"/>
    </source>
</evidence>
<dbReference type="InterPro" id="IPR000725">
    <property type="entry name" value="Olfact_rcpt"/>
</dbReference>
<dbReference type="GO" id="GO:0016020">
    <property type="term" value="C:membrane"/>
    <property type="evidence" value="ECO:0007669"/>
    <property type="project" value="UniProtKB-SubCell"/>
</dbReference>
<feature type="region of interest" description="Disordered" evidence="6">
    <location>
        <begin position="568"/>
        <end position="594"/>
    </location>
</feature>
<evidence type="ECO:0000256" key="3">
    <source>
        <dbReference type="ARBA" id="ARBA00022989"/>
    </source>
</evidence>
<dbReference type="EMBL" id="JBBPFD010000005">
    <property type="protein sequence ID" value="KAK7925177.1"/>
    <property type="molecule type" value="Genomic_DNA"/>
</dbReference>
<feature type="region of interest" description="Disordered" evidence="6">
    <location>
        <begin position="175"/>
        <end position="194"/>
    </location>
</feature>
<dbReference type="PANTHER" id="PTHR26451:SF889">
    <property type="entry name" value="OLFACTORY RECEPTOR 2A12-LIKE"/>
    <property type="match status" value="1"/>
</dbReference>
<sequence length="622" mass="69424">MRKQRLRTRGEAHPSLKLKSLEVVNKLLGGKAPGVDEIRPEYLKSLDVVGLSWLTRLCNIAWRTGTVPLDWQTGVVVPLFKKGAGGCVPITEGSHSSASRVVFCPGRGTLDQLYTLHRELEGSWEFAQPVHMCFVDLEKAFDRVPRGVLWGVLREYGVRGPLLRAVRSQYDRSRSCLSSDDGTPGTGSCEAGGHPLQRRDLQARYSVSKGKSALEGLVFSKGLSWERLGNNTRKSPRRECVMWDWEAKKIGIWRMDGEFFCVLRLMAVFLSCGLCDHVQGSWLCVVRVESGFIVSSLVLPCVSVLSVLHVFEKLSEYLSWLWSLCLRFVAVCESEFCPGLVLVVVSVSSGSGWFRRVWLVFFSGVSRVLRFVAVCEPLRYHSIMTPVRLVWLFSGPGSRPCNRGILLLACEPTPRQQLLREADLKRLKVILENSRGNLCDFGQVQTTVSGAGLTMSYFVSTSVFLITAFSYVRILLAVLGHGGLDPVQSRSKALQTVSPHLVVYVLYNVASVIIIISYRFPDISPNLKKFFSVLFIIVPPTVNPIIYGLVSRELRSAMGRQLRRVVPKTGDNCPTSHSRTRDSPQHVHLKNISSSKTKSECFKVIHFGPTRKRKSGPVGVLR</sequence>
<evidence type="ECO:0000256" key="7">
    <source>
        <dbReference type="SAM" id="Phobius"/>
    </source>
</evidence>
<name>A0AAW0PP95_9GOBI</name>
<keyword evidence="2 7" id="KW-0812">Transmembrane</keyword>
<comment type="caution">
    <text evidence="9">The sequence shown here is derived from an EMBL/GenBank/DDBJ whole genome shotgun (WGS) entry which is preliminary data.</text>
</comment>
<dbReference type="Pfam" id="PF13853">
    <property type="entry name" value="7tm_4"/>
    <property type="match status" value="1"/>
</dbReference>
<feature type="transmembrane region" description="Helical" evidence="7">
    <location>
        <begin position="457"/>
        <end position="480"/>
    </location>
</feature>